<dbReference type="InterPro" id="IPR019564">
    <property type="entry name" value="Sam37/metaxin_N"/>
</dbReference>
<dbReference type="PIRSF" id="PIRSF038150">
    <property type="entry name" value="Metaxin"/>
    <property type="match status" value="1"/>
</dbReference>
<dbReference type="PANTHER" id="PTHR12289:SF41">
    <property type="entry name" value="FAILED AXON CONNECTIONS-RELATED"/>
    <property type="match status" value="1"/>
</dbReference>
<evidence type="ECO:0000256" key="10">
    <source>
        <dbReference type="SAM" id="Phobius"/>
    </source>
</evidence>
<evidence type="ECO:0000313" key="13">
    <source>
        <dbReference type="EMBL" id="CAH3169319.1"/>
    </source>
</evidence>
<evidence type="ECO:0000259" key="12">
    <source>
        <dbReference type="Pfam" id="PF17171"/>
    </source>
</evidence>
<evidence type="ECO:0000256" key="9">
    <source>
        <dbReference type="SAM" id="MobiDB-lite"/>
    </source>
</evidence>
<evidence type="ECO:0000256" key="4">
    <source>
        <dbReference type="ARBA" id="ARBA00022787"/>
    </source>
</evidence>
<keyword evidence="3" id="KW-0813">Transport</keyword>
<keyword evidence="5" id="KW-0653">Protein transport</keyword>
<protein>
    <recommendedName>
        <fullName evidence="8">Metaxin</fullName>
    </recommendedName>
</protein>
<dbReference type="PANTHER" id="PTHR12289">
    <property type="entry name" value="METAXIN RELATED"/>
    <property type="match status" value="1"/>
</dbReference>
<comment type="caution">
    <text evidence="13">The sequence shown here is derived from an EMBL/GenBank/DDBJ whole genome shotgun (WGS) entry which is preliminary data.</text>
</comment>
<feature type="compositionally biased region" description="Basic and acidic residues" evidence="9">
    <location>
        <begin position="318"/>
        <end position="330"/>
    </location>
</feature>
<evidence type="ECO:0000313" key="14">
    <source>
        <dbReference type="Proteomes" id="UP001159405"/>
    </source>
</evidence>
<dbReference type="SFLD" id="SFLDS00019">
    <property type="entry name" value="Glutathione_Transferase_(cytos"/>
    <property type="match status" value="1"/>
</dbReference>
<dbReference type="InterPro" id="IPR036282">
    <property type="entry name" value="Glutathione-S-Trfase_C_sf"/>
</dbReference>
<dbReference type="Pfam" id="PF17171">
    <property type="entry name" value="GST_C_6"/>
    <property type="match status" value="1"/>
</dbReference>
<evidence type="ECO:0000259" key="11">
    <source>
        <dbReference type="Pfam" id="PF10568"/>
    </source>
</evidence>
<comment type="similarity">
    <text evidence="2 8">Belongs to the metaxin family.</text>
</comment>
<dbReference type="CDD" id="cd03212">
    <property type="entry name" value="GST_C_Metaxin1_3"/>
    <property type="match status" value="1"/>
</dbReference>
<dbReference type="InterPro" id="IPR050931">
    <property type="entry name" value="Mito_Protein_Transport_Metaxin"/>
</dbReference>
<evidence type="ECO:0000256" key="6">
    <source>
        <dbReference type="ARBA" id="ARBA00023128"/>
    </source>
</evidence>
<evidence type="ECO:0000256" key="2">
    <source>
        <dbReference type="ARBA" id="ARBA00009170"/>
    </source>
</evidence>
<dbReference type="SUPFAM" id="SSF47616">
    <property type="entry name" value="GST C-terminal domain-like"/>
    <property type="match status" value="1"/>
</dbReference>
<evidence type="ECO:0000256" key="7">
    <source>
        <dbReference type="ARBA" id="ARBA00023136"/>
    </source>
</evidence>
<evidence type="ECO:0000256" key="1">
    <source>
        <dbReference type="ARBA" id="ARBA00004294"/>
    </source>
</evidence>
<dbReference type="InterPro" id="IPR033468">
    <property type="entry name" value="Metaxin_GST"/>
</dbReference>
<keyword evidence="4 8" id="KW-1000">Mitochondrion outer membrane</keyword>
<feature type="compositionally biased region" description="Low complexity" evidence="9">
    <location>
        <begin position="249"/>
        <end position="263"/>
    </location>
</feature>
<dbReference type="Gene3D" id="1.20.1050.10">
    <property type="match status" value="1"/>
</dbReference>
<feature type="region of interest" description="Disordered" evidence="9">
    <location>
        <begin position="300"/>
        <end position="330"/>
    </location>
</feature>
<accession>A0ABN8QWL4</accession>
<dbReference type="InterPro" id="IPR040079">
    <property type="entry name" value="Glutathione_S-Trfase"/>
</dbReference>
<dbReference type="Pfam" id="PF10568">
    <property type="entry name" value="Tom37"/>
    <property type="match status" value="1"/>
</dbReference>
<dbReference type="EMBL" id="CALNXK010000149">
    <property type="protein sequence ID" value="CAH3169319.1"/>
    <property type="molecule type" value="Genomic_DNA"/>
</dbReference>
<organism evidence="13 14">
    <name type="scientific">Porites lobata</name>
    <dbReference type="NCBI Taxonomy" id="104759"/>
    <lineage>
        <taxon>Eukaryota</taxon>
        <taxon>Metazoa</taxon>
        <taxon>Cnidaria</taxon>
        <taxon>Anthozoa</taxon>
        <taxon>Hexacorallia</taxon>
        <taxon>Scleractinia</taxon>
        <taxon>Fungiina</taxon>
        <taxon>Poritidae</taxon>
        <taxon>Porites</taxon>
    </lineage>
</organism>
<sequence length="330" mass="37332">MAGVMEVQSWSGDWNLPSIDISCLEVLVYAKFAGCPLKVNRSNNPWKSPVGKFPVLVSGEDVLTTSSKIMDYFREKNFNADYYLTAKQGADTLAFVSLVHRKLNPAILYTFWVDNSNYTKFTRPWYAKRLPFPLNYFVPGKISRQTRQQVCEGVDSEETDDLLESKLYKEAQECLNLLSIVLGDKEFFFGDSPTTLDAVVFAHLAVIWKAPLPNNKLHNYLQGYDNLTMFCGRILQRYLQPEIEDQEQQRSSQSSPSSQADSADSSERRNTLLAIGFAFISMTVYALVSGLIQVEITTTGDSDDTDAEFTPDMSAFSFREEKQNNENSAR</sequence>
<dbReference type="SFLD" id="SFLDG01180">
    <property type="entry name" value="SUF1"/>
    <property type="match status" value="1"/>
</dbReference>
<name>A0ABN8QWL4_9CNID</name>
<gene>
    <name evidence="13" type="ORF">PLOB_00009727</name>
</gene>
<keyword evidence="14" id="KW-1185">Reference proteome</keyword>
<reference evidence="13 14" key="1">
    <citation type="submission" date="2022-05" db="EMBL/GenBank/DDBJ databases">
        <authorList>
            <consortium name="Genoscope - CEA"/>
            <person name="William W."/>
        </authorList>
    </citation>
    <scope>NUCLEOTIDE SEQUENCE [LARGE SCALE GENOMIC DNA]</scope>
</reference>
<dbReference type="InterPro" id="IPR017410">
    <property type="entry name" value="Metaxin1/3"/>
</dbReference>
<feature type="domain" description="Metaxin glutathione S-transferase" evidence="12">
    <location>
        <begin position="171"/>
        <end position="234"/>
    </location>
</feature>
<keyword evidence="6" id="KW-0496">Mitochondrion</keyword>
<feature type="region of interest" description="Disordered" evidence="9">
    <location>
        <begin position="243"/>
        <end position="265"/>
    </location>
</feature>
<dbReference type="Proteomes" id="UP001159405">
    <property type="component" value="Unassembled WGS sequence"/>
</dbReference>
<feature type="domain" description="Mitochondrial outer membrane transport complex Sam37/metaxin N-terminal" evidence="11">
    <location>
        <begin position="23"/>
        <end position="142"/>
    </location>
</feature>
<proteinExistence type="inferred from homology"/>
<dbReference type="CDD" id="cd03078">
    <property type="entry name" value="GST_N_Metaxin1_like"/>
    <property type="match status" value="1"/>
</dbReference>
<keyword evidence="10" id="KW-0812">Transmembrane</keyword>
<comment type="subcellular location">
    <subcellularLocation>
        <location evidence="1 8">Mitochondrion outer membrane</location>
    </subcellularLocation>
</comment>
<keyword evidence="7 10" id="KW-0472">Membrane</keyword>
<evidence type="ECO:0000256" key="5">
    <source>
        <dbReference type="ARBA" id="ARBA00022927"/>
    </source>
</evidence>
<keyword evidence="10" id="KW-1133">Transmembrane helix</keyword>
<evidence type="ECO:0000256" key="3">
    <source>
        <dbReference type="ARBA" id="ARBA00022448"/>
    </source>
</evidence>
<evidence type="ECO:0000256" key="8">
    <source>
        <dbReference type="PIRNR" id="PIRNR038150"/>
    </source>
</evidence>
<feature type="transmembrane region" description="Helical" evidence="10">
    <location>
        <begin position="272"/>
        <end position="292"/>
    </location>
</feature>